<accession>A0A4R3XSR1</accession>
<dbReference type="GO" id="GO:0009113">
    <property type="term" value="P:purine nucleobase biosynthetic process"/>
    <property type="evidence" value="ECO:0007669"/>
    <property type="project" value="InterPro"/>
</dbReference>
<dbReference type="InterPro" id="IPR011054">
    <property type="entry name" value="Rudment_hybrid_motif"/>
</dbReference>
<dbReference type="InterPro" id="IPR020560">
    <property type="entry name" value="PRibGlycinamide_synth_C-dom"/>
</dbReference>
<dbReference type="FunFam" id="3.30.1490.20:FF:000006">
    <property type="entry name" value="phosphoribosylamine--glycine ligase, chloroplastic-like"/>
    <property type="match status" value="1"/>
</dbReference>
<dbReference type="InterPro" id="IPR013815">
    <property type="entry name" value="ATP_grasp_subdomain_1"/>
</dbReference>
<dbReference type="Gene3D" id="3.90.600.10">
    <property type="entry name" value="Phosphoribosylglycinamide synthetase, C-terminal domain"/>
    <property type="match status" value="1"/>
</dbReference>
<dbReference type="InterPro" id="IPR011761">
    <property type="entry name" value="ATP-grasp"/>
</dbReference>
<sequence>MKILVIGSGGREHALAWKLSQSDRIHKVLIAPGNAGTALDPHLTNVDITGIPDLVSFAQQENIALTVVGPEAPLAEGVVDAFRAAGLKIFGPTKRAAQLEGSKDYAKAFMVRNNIPTGAYVTFTDAIKAHTYIDVKGAPIVIKADGLAAGKGVVVATTIEEAHAAVDMMLVGNKMGGAGSRIVIEEFLEGEEASFIVMADGEHVLPLATSQDHKRLLDEDKGPNTGGMGAYSPAPVITPQLHARIMREVILPVMQGMKKEGEAYTGFLYAGIMIDKEGAPNVLEFNCRMGDPETQPIMMRLKSDLVNLVEHAVNGTLDRAEAEWDRRTALGVVMAAHNYPDTPRKGDVISYLPTDEEDFHVFHAGTALRDKEVVTSGGRVLCVTALGDNVKLAQRRAYDIADKIKFDGSQMRRDIGYRAITLKPGKTD</sequence>
<feature type="domain" description="ATP-grasp" evidence="19">
    <location>
        <begin position="107"/>
        <end position="314"/>
    </location>
</feature>
<dbReference type="SMART" id="SM01209">
    <property type="entry name" value="GARS_A"/>
    <property type="match status" value="1"/>
</dbReference>
<dbReference type="InterPro" id="IPR037123">
    <property type="entry name" value="PRibGlycinamide_synth_C_sf"/>
</dbReference>
<comment type="caution">
    <text evidence="20">The sequence shown here is derived from an EMBL/GenBank/DDBJ whole genome shotgun (WGS) entry which is preliminary data.</text>
</comment>
<evidence type="ECO:0000313" key="20">
    <source>
        <dbReference type="EMBL" id="TCV80271.1"/>
    </source>
</evidence>
<evidence type="ECO:0000256" key="1">
    <source>
        <dbReference type="ARBA" id="ARBA00001936"/>
    </source>
</evidence>
<evidence type="ECO:0000259" key="19">
    <source>
        <dbReference type="PROSITE" id="PS50975"/>
    </source>
</evidence>
<dbReference type="Pfam" id="PF01071">
    <property type="entry name" value="GARS_A"/>
    <property type="match status" value="1"/>
</dbReference>
<evidence type="ECO:0000256" key="9">
    <source>
        <dbReference type="ARBA" id="ARBA00022755"/>
    </source>
</evidence>
<comment type="catalytic activity">
    <reaction evidence="17">
        <text>5-phospho-beta-D-ribosylamine + glycine + ATP = N(1)-(5-phospho-beta-D-ribosyl)glycinamide + ADP + phosphate + H(+)</text>
        <dbReference type="Rhea" id="RHEA:17453"/>
        <dbReference type="ChEBI" id="CHEBI:15378"/>
        <dbReference type="ChEBI" id="CHEBI:30616"/>
        <dbReference type="ChEBI" id="CHEBI:43474"/>
        <dbReference type="ChEBI" id="CHEBI:57305"/>
        <dbReference type="ChEBI" id="CHEBI:58681"/>
        <dbReference type="ChEBI" id="CHEBI:143788"/>
        <dbReference type="ChEBI" id="CHEBI:456216"/>
        <dbReference type="EC" id="6.3.4.13"/>
    </reaction>
</comment>
<keyword evidence="6 17" id="KW-0436">Ligase</keyword>
<proteinExistence type="inferred from homology"/>
<dbReference type="SMART" id="SM01210">
    <property type="entry name" value="GARS_C"/>
    <property type="match status" value="1"/>
</dbReference>
<keyword evidence="10 18" id="KW-0067">ATP-binding</keyword>
<gene>
    <name evidence="17" type="primary">purD</name>
    <name evidence="20" type="ORF">EDC63_12827</name>
</gene>
<dbReference type="GO" id="GO:0046872">
    <property type="term" value="F:metal ion binding"/>
    <property type="evidence" value="ECO:0007669"/>
    <property type="project" value="UniProtKB-KW"/>
</dbReference>
<keyword evidence="8 18" id="KW-0547">Nucleotide-binding</keyword>
<dbReference type="PANTHER" id="PTHR43472:SF1">
    <property type="entry name" value="PHOSPHORIBOSYLAMINE--GLYCINE LIGASE, CHLOROPLASTIC"/>
    <property type="match status" value="1"/>
</dbReference>
<comment type="pathway">
    <text evidence="3 17">Purine metabolism; IMP biosynthesis via de novo pathway; N(1)-(5-phospho-D-ribosyl)glycinamide from 5-phospho-alpha-D-ribose 1-diphosphate: step 2/2.</text>
</comment>
<dbReference type="FunFam" id="3.40.50.20:FF:000006">
    <property type="entry name" value="Phosphoribosylamine--glycine ligase, chloroplastic"/>
    <property type="match status" value="1"/>
</dbReference>
<dbReference type="InterPro" id="IPR016185">
    <property type="entry name" value="PreATP-grasp_dom_sf"/>
</dbReference>
<evidence type="ECO:0000256" key="15">
    <source>
        <dbReference type="ARBA" id="ARBA00042864"/>
    </source>
</evidence>
<keyword evidence="11" id="KW-0460">Magnesium</keyword>
<organism evidence="20 21">
    <name type="scientific">Sulfurirhabdus autotrophica</name>
    <dbReference type="NCBI Taxonomy" id="1706046"/>
    <lineage>
        <taxon>Bacteria</taxon>
        <taxon>Pseudomonadati</taxon>
        <taxon>Pseudomonadota</taxon>
        <taxon>Betaproteobacteria</taxon>
        <taxon>Nitrosomonadales</taxon>
        <taxon>Sulfuricellaceae</taxon>
        <taxon>Sulfurirhabdus</taxon>
    </lineage>
</organism>
<dbReference type="OrthoDB" id="9807240at2"/>
<dbReference type="Gene3D" id="3.30.1490.20">
    <property type="entry name" value="ATP-grasp fold, A domain"/>
    <property type="match status" value="1"/>
</dbReference>
<dbReference type="Proteomes" id="UP000295367">
    <property type="component" value="Unassembled WGS sequence"/>
</dbReference>
<evidence type="ECO:0000256" key="17">
    <source>
        <dbReference type="HAMAP-Rule" id="MF_00138"/>
    </source>
</evidence>
<dbReference type="SUPFAM" id="SSF52440">
    <property type="entry name" value="PreATP-grasp domain"/>
    <property type="match status" value="1"/>
</dbReference>
<name>A0A4R3XSR1_9PROT</name>
<evidence type="ECO:0000256" key="12">
    <source>
        <dbReference type="ARBA" id="ARBA00023211"/>
    </source>
</evidence>
<comment type="cofactor">
    <cofactor evidence="1">
        <name>Mn(2+)</name>
        <dbReference type="ChEBI" id="CHEBI:29035"/>
    </cofactor>
</comment>
<evidence type="ECO:0000256" key="8">
    <source>
        <dbReference type="ARBA" id="ARBA00022741"/>
    </source>
</evidence>
<protein>
    <recommendedName>
        <fullName evidence="5 17">Phosphoribosylamine--glycine ligase</fullName>
        <ecNumber evidence="4 17">6.3.4.13</ecNumber>
    </recommendedName>
    <alternativeName>
        <fullName evidence="16 17">GARS</fullName>
    </alternativeName>
    <alternativeName>
        <fullName evidence="14 17">Glycinamide ribonucleotide synthetase</fullName>
    </alternativeName>
    <alternativeName>
        <fullName evidence="15 17">Phosphoribosylglycinamide synthetase</fullName>
    </alternativeName>
</protein>
<dbReference type="Gene3D" id="3.40.50.20">
    <property type="match status" value="1"/>
</dbReference>
<reference evidence="20 21" key="1">
    <citation type="submission" date="2019-03" db="EMBL/GenBank/DDBJ databases">
        <title>Genomic Encyclopedia of Type Strains, Phase IV (KMG-IV): sequencing the most valuable type-strain genomes for metagenomic binning, comparative biology and taxonomic classification.</title>
        <authorList>
            <person name="Goeker M."/>
        </authorList>
    </citation>
    <scope>NUCLEOTIDE SEQUENCE [LARGE SCALE GENOMIC DNA]</scope>
    <source>
        <strain evidence="20 21">DSM 100309</strain>
    </source>
</reference>
<dbReference type="GO" id="GO:0005524">
    <property type="term" value="F:ATP binding"/>
    <property type="evidence" value="ECO:0007669"/>
    <property type="project" value="UniProtKB-UniRule"/>
</dbReference>
<evidence type="ECO:0000256" key="2">
    <source>
        <dbReference type="ARBA" id="ARBA00001946"/>
    </source>
</evidence>
<evidence type="ECO:0000256" key="14">
    <source>
        <dbReference type="ARBA" id="ARBA00042242"/>
    </source>
</evidence>
<dbReference type="GO" id="GO:0006189">
    <property type="term" value="P:'de novo' IMP biosynthetic process"/>
    <property type="evidence" value="ECO:0007669"/>
    <property type="project" value="UniProtKB-UniRule"/>
</dbReference>
<dbReference type="AlphaFoldDB" id="A0A4R3XSR1"/>
<evidence type="ECO:0000256" key="3">
    <source>
        <dbReference type="ARBA" id="ARBA00005174"/>
    </source>
</evidence>
<evidence type="ECO:0000256" key="5">
    <source>
        <dbReference type="ARBA" id="ARBA00020605"/>
    </source>
</evidence>
<keyword evidence="12" id="KW-0464">Manganese</keyword>
<dbReference type="EC" id="6.3.4.13" evidence="4 17"/>
<evidence type="ECO:0000256" key="4">
    <source>
        <dbReference type="ARBA" id="ARBA00013255"/>
    </source>
</evidence>
<dbReference type="Pfam" id="PF02843">
    <property type="entry name" value="GARS_C"/>
    <property type="match status" value="1"/>
</dbReference>
<dbReference type="SUPFAM" id="SSF56059">
    <property type="entry name" value="Glutathione synthetase ATP-binding domain-like"/>
    <property type="match status" value="1"/>
</dbReference>
<dbReference type="UniPathway" id="UPA00074">
    <property type="reaction ID" value="UER00125"/>
</dbReference>
<dbReference type="EMBL" id="SMCO01000028">
    <property type="protein sequence ID" value="TCV80271.1"/>
    <property type="molecule type" value="Genomic_DNA"/>
</dbReference>
<dbReference type="Gene3D" id="3.30.470.20">
    <property type="entry name" value="ATP-grasp fold, B domain"/>
    <property type="match status" value="1"/>
</dbReference>
<comment type="cofactor">
    <cofactor evidence="2">
        <name>Mg(2+)</name>
        <dbReference type="ChEBI" id="CHEBI:18420"/>
    </cofactor>
</comment>
<dbReference type="FunFam" id="3.90.600.10:FF:000001">
    <property type="entry name" value="Trifunctional purine biosynthetic protein adenosine-3"/>
    <property type="match status" value="1"/>
</dbReference>
<dbReference type="GO" id="GO:0004637">
    <property type="term" value="F:phosphoribosylamine-glycine ligase activity"/>
    <property type="evidence" value="ECO:0007669"/>
    <property type="project" value="UniProtKB-UniRule"/>
</dbReference>
<evidence type="ECO:0000256" key="10">
    <source>
        <dbReference type="ARBA" id="ARBA00022840"/>
    </source>
</evidence>
<dbReference type="PROSITE" id="PS50975">
    <property type="entry name" value="ATP_GRASP"/>
    <property type="match status" value="1"/>
</dbReference>
<dbReference type="HAMAP" id="MF_00138">
    <property type="entry name" value="GARS"/>
    <property type="match status" value="1"/>
</dbReference>
<dbReference type="NCBIfam" id="TIGR00877">
    <property type="entry name" value="purD"/>
    <property type="match status" value="1"/>
</dbReference>
<dbReference type="InterPro" id="IPR020562">
    <property type="entry name" value="PRibGlycinamide_synth_N"/>
</dbReference>
<keyword evidence="7" id="KW-0479">Metal-binding</keyword>
<dbReference type="FunFam" id="3.30.470.20:FF:000031">
    <property type="entry name" value="Phosphoribosylamine--glycine ligase"/>
    <property type="match status" value="1"/>
</dbReference>
<dbReference type="InterPro" id="IPR020561">
    <property type="entry name" value="PRibGlycinamid_synth_ATP-grasp"/>
</dbReference>
<evidence type="ECO:0000256" key="18">
    <source>
        <dbReference type="PROSITE-ProRule" id="PRU00409"/>
    </source>
</evidence>
<evidence type="ECO:0000313" key="21">
    <source>
        <dbReference type="Proteomes" id="UP000295367"/>
    </source>
</evidence>
<evidence type="ECO:0000256" key="7">
    <source>
        <dbReference type="ARBA" id="ARBA00022723"/>
    </source>
</evidence>
<dbReference type="SUPFAM" id="SSF51246">
    <property type="entry name" value="Rudiment single hybrid motif"/>
    <property type="match status" value="1"/>
</dbReference>
<evidence type="ECO:0000256" key="11">
    <source>
        <dbReference type="ARBA" id="ARBA00022842"/>
    </source>
</evidence>
<evidence type="ECO:0000256" key="13">
    <source>
        <dbReference type="ARBA" id="ARBA00038345"/>
    </source>
</evidence>
<keyword evidence="9 17" id="KW-0658">Purine biosynthesis</keyword>
<dbReference type="RefSeq" id="WP_124946066.1">
    <property type="nucleotide sequence ID" value="NZ_BHVT01000024.1"/>
</dbReference>
<dbReference type="PANTHER" id="PTHR43472">
    <property type="entry name" value="PHOSPHORIBOSYLAMINE--GLYCINE LIGASE"/>
    <property type="match status" value="1"/>
</dbReference>
<dbReference type="InterPro" id="IPR000115">
    <property type="entry name" value="PRibGlycinamide_synth"/>
</dbReference>
<dbReference type="Pfam" id="PF02844">
    <property type="entry name" value="GARS_N"/>
    <property type="match status" value="1"/>
</dbReference>
<comment type="similarity">
    <text evidence="13 17">Belongs to the GARS family.</text>
</comment>
<keyword evidence="21" id="KW-1185">Reference proteome</keyword>
<evidence type="ECO:0000256" key="16">
    <source>
        <dbReference type="ARBA" id="ARBA00079592"/>
    </source>
</evidence>
<evidence type="ECO:0000256" key="6">
    <source>
        <dbReference type="ARBA" id="ARBA00022598"/>
    </source>
</evidence>